<reference evidence="1 2" key="1">
    <citation type="submission" date="2020-02" db="EMBL/GenBank/DDBJ databases">
        <title>A chromosome-scale genome assembly of the black bullhead catfish (Ameiurus melas).</title>
        <authorList>
            <person name="Wen M."/>
            <person name="Zham M."/>
            <person name="Cabau C."/>
            <person name="Klopp C."/>
            <person name="Donnadieu C."/>
            <person name="Roques C."/>
            <person name="Bouchez O."/>
            <person name="Lampietro C."/>
            <person name="Jouanno E."/>
            <person name="Herpin A."/>
            <person name="Louis A."/>
            <person name="Berthelot C."/>
            <person name="Parey E."/>
            <person name="Roest-Crollius H."/>
            <person name="Braasch I."/>
            <person name="Postlethwait J."/>
            <person name="Robinson-Rechavi M."/>
            <person name="Echchiki A."/>
            <person name="Begum T."/>
            <person name="Montfort J."/>
            <person name="Schartl M."/>
            <person name="Bobe J."/>
            <person name="Guiguen Y."/>
        </authorList>
    </citation>
    <scope>NUCLEOTIDE SEQUENCE [LARGE SCALE GENOMIC DNA]</scope>
    <source>
        <strain evidence="1">M_S1</strain>
        <tissue evidence="1">Blood</tissue>
    </source>
</reference>
<dbReference type="InterPro" id="IPR027417">
    <property type="entry name" value="P-loop_NTPase"/>
</dbReference>
<keyword evidence="2" id="KW-1185">Reference proteome</keyword>
<dbReference type="EMBL" id="JAAGNN010000014">
    <property type="protein sequence ID" value="KAF4080296.1"/>
    <property type="molecule type" value="Genomic_DNA"/>
</dbReference>
<dbReference type="Proteomes" id="UP000593565">
    <property type="component" value="Unassembled WGS sequence"/>
</dbReference>
<dbReference type="GO" id="GO:0003677">
    <property type="term" value="F:DNA binding"/>
    <property type="evidence" value="ECO:0007669"/>
    <property type="project" value="TreeGrafter"/>
</dbReference>
<dbReference type="PANTHER" id="PTHR23389">
    <property type="entry name" value="CHROMOSOME TRANSMISSION FIDELITY FACTOR 18"/>
    <property type="match status" value="1"/>
</dbReference>
<organism evidence="1 2">
    <name type="scientific">Ameiurus melas</name>
    <name type="common">Black bullhead</name>
    <name type="synonym">Silurus melas</name>
    <dbReference type="NCBI Taxonomy" id="219545"/>
    <lineage>
        <taxon>Eukaryota</taxon>
        <taxon>Metazoa</taxon>
        <taxon>Chordata</taxon>
        <taxon>Craniata</taxon>
        <taxon>Vertebrata</taxon>
        <taxon>Euteleostomi</taxon>
        <taxon>Actinopterygii</taxon>
        <taxon>Neopterygii</taxon>
        <taxon>Teleostei</taxon>
        <taxon>Ostariophysi</taxon>
        <taxon>Siluriformes</taxon>
        <taxon>Ictaluridae</taxon>
        <taxon>Ameiurus</taxon>
    </lineage>
</organism>
<proteinExistence type="predicted"/>
<accession>A0A7J6ABW9</accession>
<dbReference type="SUPFAM" id="SSF52540">
    <property type="entry name" value="P-loop containing nucleoside triphosphate hydrolases"/>
    <property type="match status" value="1"/>
</dbReference>
<name>A0A7J6ABW9_AMEME</name>
<evidence type="ECO:0000313" key="1">
    <source>
        <dbReference type="EMBL" id="KAF4080296.1"/>
    </source>
</evidence>
<dbReference type="GO" id="GO:0061860">
    <property type="term" value="F:DNA clamp unloader activity"/>
    <property type="evidence" value="ECO:0007669"/>
    <property type="project" value="TreeGrafter"/>
</dbReference>
<evidence type="ECO:0000313" key="2">
    <source>
        <dbReference type="Proteomes" id="UP000593565"/>
    </source>
</evidence>
<dbReference type="PANTHER" id="PTHR23389:SF21">
    <property type="entry name" value="ATPASE FAMILY AAA DOMAIN-CONTAINING PROTEIN 5"/>
    <property type="match status" value="1"/>
</dbReference>
<gene>
    <name evidence="1" type="ORF">AMELA_G00168840</name>
</gene>
<dbReference type="AlphaFoldDB" id="A0A7J6ABW9"/>
<dbReference type="GO" id="GO:0005634">
    <property type="term" value="C:nucleus"/>
    <property type="evidence" value="ECO:0007669"/>
    <property type="project" value="TreeGrafter"/>
</dbReference>
<sequence length="427" mass="49176">MRSHWTSLSLRKMVSWTKRRRRHRYHSFCLRRLISSLRRTWGFSQQRKSLMSTTKRPIVLTTNDPLFGEVFDAHFEEIRFKTPAMESVVSYLQCVCVVEGVKPDPEHIRFMLQENNGDVRQSVLELELWARSGAGNTHHFLHNRALTCSSYAELERSSCVEVLVESWRKRQSLLYSNLDFLLAPPSFEKTDQSTFDQNPICSFVFKRPNKDPCPSNSKKLSRLKVLNTKCPESALPVARFKPMNQSAPEAGGFSKLNSLACFLDTMSFIDSHLSRQPCCKSGPLGAKMADGLLDEPREDSDAEMRTHSLERCYEILAVVEGLGFHRSRMEVCPWKQDQDVTGGDKNKTWKLSEQKSSEVVHKVLSSKAFRYHSNRTAVLTDYLPCLRFICREQDGKQQPKLRFSHYLRDIGLRLPKSILDLLASKLH</sequence>
<comment type="caution">
    <text evidence="1">The sequence shown here is derived from an EMBL/GenBank/DDBJ whole genome shotgun (WGS) entry which is preliminary data.</text>
</comment>
<protein>
    <submittedName>
        <fullName evidence="1">Uncharacterized protein</fullName>
    </submittedName>
</protein>